<dbReference type="AlphaFoldDB" id="A0A814NV00"/>
<dbReference type="Proteomes" id="UP000663823">
    <property type="component" value="Unassembled WGS sequence"/>
</dbReference>
<evidence type="ECO:0000313" key="5">
    <source>
        <dbReference type="EMBL" id="CAF3716621.1"/>
    </source>
</evidence>
<feature type="region of interest" description="Disordered" evidence="1">
    <location>
        <begin position="1"/>
        <end position="21"/>
    </location>
</feature>
<dbReference type="EMBL" id="CAJOAX010001450">
    <property type="protein sequence ID" value="CAF3716621.1"/>
    <property type="molecule type" value="Genomic_DNA"/>
</dbReference>
<feature type="compositionally biased region" description="Low complexity" evidence="1">
    <location>
        <begin position="76"/>
        <end position="91"/>
    </location>
</feature>
<comment type="caution">
    <text evidence="3">The sequence shown here is derived from an EMBL/GenBank/DDBJ whole genome shotgun (WGS) entry which is preliminary data.</text>
</comment>
<dbReference type="EMBL" id="CAJNOO010000888">
    <property type="protein sequence ID" value="CAF1055451.1"/>
    <property type="molecule type" value="Genomic_DNA"/>
</dbReference>
<name>A0A814NV00_9BILA</name>
<sequence>MSHLLQEQNSSVKSNIKPKQTVKSPLTKIEIEFRWSISAAHIALQEEASLLALHPIDLNSPKKRSVLPSQPSTARSSTTNQSSSSTQNLSLYSPRLSNVNNINNTKELSTSTDQNNNGRKTPLIVTYSQLHRAQQHSQPMKTSRTSFSISPSLNNKQRNISNRYSRLPFSSKSTSLSKIQQRLAINKYKK</sequence>
<protein>
    <submittedName>
        <fullName evidence="3">Uncharacterized protein</fullName>
    </submittedName>
</protein>
<gene>
    <name evidence="4" type="ORF">FNK824_LOCUS2268</name>
    <name evidence="5" type="ORF">OTI717_LOCUS13549</name>
    <name evidence="2" type="ORF">RFH988_LOCUS16964</name>
    <name evidence="3" type="ORF">SEV965_LOCUS15625</name>
</gene>
<proteinExistence type="predicted"/>
<organism evidence="3 6">
    <name type="scientific">Rotaria sordida</name>
    <dbReference type="NCBI Taxonomy" id="392033"/>
    <lineage>
        <taxon>Eukaryota</taxon>
        <taxon>Metazoa</taxon>
        <taxon>Spiralia</taxon>
        <taxon>Gnathifera</taxon>
        <taxon>Rotifera</taxon>
        <taxon>Eurotatoria</taxon>
        <taxon>Bdelloidea</taxon>
        <taxon>Philodinida</taxon>
        <taxon>Philodinidae</taxon>
        <taxon>Rotaria</taxon>
    </lineage>
</organism>
<evidence type="ECO:0000313" key="2">
    <source>
        <dbReference type="EMBL" id="CAF1055451.1"/>
    </source>
</evidence>
<evidence type="ECO:0000313" key="3">
    <source>
        <dbReference type="EMBL" id="CAF1096188.1"/>
    </source>
</evidence>
<evidence type="ECO:0000313" key="4">
    <source>
        <dbReference type="EMBL" id="CAF3577711.1"/>
    </source>
</evidence>
<dbReference type="EMBL" id="CAJNOU010000824">
    <property type="protein sequence ID" value="CAF1096188.1"/>
    <property type="molecule type" value="Genomic_DNA"/>
</dbReference>
<dbReference type="Proteomes" id="UP000663874">
    <property type="component" value="Unassembled WGS sequence"/>
</dbReference>
<evidence type="ECO:0000313" key="6">
    <source>
        <dbReference type="Proteomes" id="UP000663889"/>
    </source>
</evidence>
<feature type="region of interest" description="Disordered" evidence="1">
    <location>
        <begin position="133"/>
        <end position="158"/>
    </location>
</feature>
<dbReference type="Proteomes" id="UP000663882">
    <property type="component" value="Unassembled WGS sequence"/>
</dbReference>
<dbReference type="EMBL" id="CAJOBE010000134">
    <property type="protein sequence ID" value="CAF3577711.1"/>
    <property type="molecule type" value="Genomic_DNA"/>
</dbReference>
<dbReference type="Proteomes" id="UP000663889">
    <property type="component" value="Unassembled WGS sequence"/>
</dbReference>
<accession>A0A814NV00</accession>
<reference evidence="3" key="1">
    <citation type="submission" date="2021-02" db="EMBL/GenBank/DDBJ databases">
        <authorList>
            <person name="Nowell W R."/>
        </authorList>
    </citation>
    <scope>NUCLEOTIDE SEQUENCE</scope>
</reference>
<dbReference type="Gene3D" id="3.40.50.11420">
    <property type="match status" value="1"/>
</dbReference>
<evidence type="ECO:0000256" key="1">
    <source>
        <dbReference type="SAM" id="MobiDB-lite"/>
    </source>
</evidence>
<dbReference type="OrthoDB" id="10038674at2759"/>
<feature type="region of interest" description="Disordered" evidence="1">
    <location>
        <begin position="60"/>
        <end position="98"/>
    </location>
</feature>